<dbReference type="InterPro" id="IPR021838">
    <property type="entry name" value="DUF3431"/>
</dbReference>
<gene>
    <name evidence="1" type="ORF">SPIL2461_LOCUS1522</name>
</gene>
<dbReference type="OrthoDB" id="426718at2759"/>
<dbReference type="PANTHER" id="PTHR37490:SF2">
    <property type="match status" value="1"/>
</dbReference>
<dbReference type="PANTHER" id="PTHR37490">
    <property type="entry name" value="EXPRESSED PROTEIN"/>
    <property type="match status" value="1"/>
</dbReference>
<accession>A0A812IXC4</accession>
<name>A0A812IXC4_SYMPI</name>
<reference evidence="1" key="1">
    <citation type="submission" date="2021-02" db="EMBL/GenBank/DDBJ databases">
        <authorList>
            <person name="Dougan E. K."/>
            <person name="Rhodes N."/>
            <person name="Thang M."/>
            <person name="Chan C."/>
        </authorList>
    </citation>
    <scope>NUCLEOTIDE SEQUENCE</scope>
</reference>
<dbReference type="AlphaFoldDB" id="A0A812IXC4"/>
<evidence type="ECO:0000313" key="2">
    <source>
        <dbReference type="Proteomes" id="UP000649617"/>
    </source>
</evidence>
<organism evidence="1 2">
    <name type="scientific">Symbiodinium pilosum</name>
    <name type="common">Dinoflagellate</name>
    <dbReference type="NCBI Taxonomy" id="2952"/>
    <lineage>
        <taxon>Eukaryota</taxon>
        <taxon>Sar</taxon>
        <taxon>Alveolata</taxon>
        <taxon>Dinophyceae</taxon>
        <taxon>Suessiales</taxon>
        <taxon>Symbiodiniaceae</taxon>
        <taxon>Symbiodinium</taxon>
    </lineage>
</organism>
<dbReference type="Proteomes" id="UP000649617">
    <property type="component" value="Unassembled WGS sequence"/>
</dbReference>
<keyword evidence="2" id="KW-1185">Reference proteome</keyword>
<evidence type="ECO:0000313" key="1">
    <source>
        <dbReference type="EMBL" id="CAE7192147.1"/>
    </source>
</evidence>
<protein>
    <submittedName>
        <fullName evidence="1">Uncharacterized protein</fullName>
    </submittedName>
</protein>
<proteinExistence type="predicted"/>
<sequence>MISFQEYKQGLVEADCPNPLILALLLVSEVQLLAPPWYDLDKAFSLLQSPSDDVIYDFAQAVSEEGRSLHEVGLRLAKEASPFQQHLMASAPAAWPLRKALKRVQAAQDLLGEAVPQAMSAVLQKTQRPCRTLLPGTVISESSIFTTACWDNPSGSSARLDFVVAHCKEPLDWLSSKLVRVPTGSRLFIYEKCGASTDPSSYSAGAFQAVHVISRPDIGAARGDECSGYLTHILASYHEHLADFTVFLQSDPMDHLHMDYLDLVLRSIAAGTYSVGFLPLNGPRHVRTLTPCLQAVHEEIFGENLTQLVGPYCCAQFMVSRATIRQRSLEFYARMLSLVDGSRDVDLCGVEGTKRSTQCYGFEFLWHVVFGEEVDPPSREDDMRLPVSLRLKHGKDTMLQKPTQAMWTTACLHVLRLIGLGRSKRAISSA</sequence>
<comment type="caution">
    <text evidence="1">The sequence shown here is derived from an EMBL/GenBank/DDBJ whole genome shotgun (WGS) entry which is preliminary data.</text>
</comment>
<dbReference type="EMBL" id="CAJNIZ010001492">
    <property type="protein sequence ID" value="CAE7192147.1"/>
    <property type="molecule type" value="Genomic_DNA"/>
</dbReference>
<dbReference type="Pfam" id="PF11913">
    <property type="entry name" value="DUF3431"/>
    <property type="match status" value="1"/>
</dbReference>